<evidence type="ECO:0000313" key="2">
    <source>
        <dbReference type="EMBL" id="KAG6688705.1"/>
    </source>
</evidence>
<dbReference type="Proteomes" id="UP000811609">
    <property type="component" value="Chromosome 11"/>
</dbReference>
<reference evidence="1" key="1">
    <citation type="submission" date="2020-12" db="EMBL/GenBank/DDBJ databases">
        <title>WGS assembly of Carya illinoinensis cv. Pawnee.</title>
        <authorList>
            <person name="Platts A."/>
            <person name="Shu S."/>
            <person name="Wright S."/>
            <person name="Barry K."/>
            <person name="Edger P."/>
            <person name="Pires J.C."/>
            <person name="Schmutz J."/>
        </authorList>
    </citation>
    <scope>NUCLEOTIDE SEQUENCE</scope>
    <source>
        <tissue evidence="1">Leaf</tissue>
    </source>
</reference>
<organism evidence="1 3">
    <name type="scientific">Carya illinoinensis</name>
    <name type="common">Pecan</name>
    <dbReference type="NCBI Taxonomy" id="32201"/>
    <lineage>
        <taxon>Eukaryota</taxon>
        <taxon>Viridiplantae</taxon>
        <taxon>Streptophyta</taxon>
        <taxon>Embryophyta</taxon>
        <taxon>Tracheophyta</taxon>
        <taxon>Spermatophyta</taxon>
        <taxon>Magnoliopsida</taxon>
        <taxon>eudicotyledons</taxon>
        <taxon>Gunneridae</taxon>
        <taxon>Pentapetalae</taxon>
        <taxon>rosids</taxon>
        <taxon>fabids</taxon>
        <taxon>Fagales</taxon>
        <taxon>Juglandaceae</taxon>
        <taxon>Carya</taxon>
    </lineage>
</organism>
<accession>A0A8T1P2C4</accession>
<dbReference type="Proteomes" id="UP000811246">
    <property type="component" value="Chromosome 11"/>
</dbReference>
<evidence type="ECO:0000313" key="1">
    <source>
        <dbReference type="EMBL" id="KAG6636845.1"/>
    </source>
</evidence>
<evidence type="ECO:0000313" key="3">
    <source>
        <dbReference type="Proteomes" id="UP000811609"/>
    </source>
</evidence>
<name>A0A8T1P2C4_CARIL</name>
<sequence length="180" mass="20395">MKGPVRWDEAKLAEIEANKPVRKKIDEPKTPYLPMVNEDGSLYSVGSTSNAAQAEAIRNALKEVISSRMYTGFAGWTSSEDESEATEQDEGSVKIENDITFEDNRRKHHDEFWGLKELKKKVCFPDDKNDEDDDAGRQHSCSFLNNGLREIHIDGPNGILRTIDIQEVTGRLPQRHLLPK</sequence>
<dbReference type="PANTHER" id="PTHR12398:SF20">
    <property type="entry name" value="PROTEIN PHOSPHATASE 1 REGULATORY INHIBITOR SUBUNIT 2"/>
    <property type="match status" value="1"/>
</dbReference>
<dbReference type="InterPro" id="IPR007062">
    <property type="entry name" value="PPI-2"/>
</dbReference>
<dbReference type="GO" id="GO:0009966">
    <property type="term" value="P:regulation of signal transduction"/>
    <property type="evidence" value="ECO:0007669"/>
    <property type="project" value="InterPro"/>
</dbReference>
<reference evidence="2" key="2">
    <citation type="submission" date="2021-01" db="EMBL/GenBank/DDBJ databases">
        <authorList>
            <person name="Lovell J.T."/>
            <person name="Bentley N."/>
            <person name="Bhattarai G."/>
            <person name="Jenkins J.W."/>
            <person name="Sreedasyam A."/>
            <person name="Alarcon Y."/>
            <person name="Bock C."/>
            <person name="Boston L."/>
            <person name="Carlson J."/>
            <person name="Cervantes K."/>
            <person name="Clermont K."/>
            <person name="Krom N."/>
            <person name="Kubenka K."/>
            <person name="Mamidi S."/>
            <person name="Mattison C."/>
            <person name="Monteros M."/>
            <person name="Pisani C."/>
            <person name="Plott C."/>
            <person name="Rajasekar S."/>
            <person name="Rhein H.S."/>
            <person name="Rohla C."/>
            <person name="Song M."/>
            <person name="Hilaire R.S."/>
            <person name="Shu S."/>
            <person name="Wells L."/>
            <person name="Wang X."/>
            <person name="Webber J."/>
            <person name="Heerema R.J."/>
            <person name="Klein P."/>
            <person name="Conner P."/>
            <person name="Grauke L."/>
            <person name="Grimwood J."/>
            <person name="Schmutz J."/>
            <person name="Randall J.J."/>
        </authorList>
    </citation>
    <scope>NUCLEOTIDE SEQUENCE</scope>
    <source>
        <tissue evidence="2">Leaf</tissue>
    </source>
</reference>
<dbReference type="Pfam" id="PF04979">
    <property type="entry name" value="IPP-2"/>
    <property type="match status" value="1"/>
</dbReference>
<comment type="caution">
    <text evidence="1">The sequence shown here is derived from an EMBL/GenBank/DDBJ whole genome shotgun (WGS) entry which is preliminary data.</text>
</comment>
<protein>
    <submittedName>
        <fullName evidence="1">Uncharacterized protein</fullName>
    </submittedName>
</protein>
<dbReference type="EMBL" id="CM031819">
    <property type="protein sequence ID" value="KAG6636845.1"/>
    <property type="molecule type" value="Genomic_DNA"/>
</dbReference>
<dbReference type="AlphaFoldDB" id="A0A8T1P2C4"/>
<dbReference type="EMBL" id="CM031835">
    <property type="protein sequence ID" value="KAG6688705.1"/>
    <property type="molecule type" value="Genomic_DNA"/>
</dbReference>
<dbReference type="OrthoDB" id="551302at2759"/>
<dbReference type="EMBL" id="CM031835">
    <property type="protein sequence ID" value="KAG6688706.1"/>
    <property type="molecule type" value="Genomic_DNA"/>
</dbReference>
<gene>
    <name evidence="1" type="ORF">CIPAW_11G139200</name>
    <name evidence="2" type="ORF">I3842_11G137600</name>
</gene>
<dbReference type="PANTHER" id="PTHR12398">
    <property type="entry name" value="PROTEIN PHOSPHATASE INHIBITOR"/>
    <property type="match status" value="1"/>
</dbReference>
<keyword evidence="3" id="KW-1185">Reference proteome</keyword>
<dbReference type="GO" id="GO:0004864">
    <property type="term" value="F:protein phosphatase inhibitor activity"/>
    <property type="evidence" value="ECO:0007669"/>
    <property type="project" value="InterPro"/>
</dbReference>
<proteinExistence type="predicted"/>
<dbReference type="EMBL" id="CM031819">
    <property type="protein sequence ID" value="KAG6636844.1"/>
    <property type="molecule type" value="Genomic_DNA"/>
</dbReference>